<dbReference type="InterPro" id="IPR050312">
    <property type="entry name" value="IolE/XylAMocC-like"/>
</dbReference>
<dbReference type="PANTHER" id="PTHR12110:SF48">
    <property type="entry name" value="BLL3656 PROTEIN"/>
    <property type="match status" value="1"/>
</dbReference>
<dbReference type="SUPFAM" id="SSF51658">
    <property type="entry name" value="Xylose isomerase-like"/>
    <property type="match status" value="1"/>
</dbReference>
<gene>
    <name evidence="2" type="ORF">GS398_04805</name>
</gene>
<dbReference type="EMBL" id="WVHS01000001">
    <property type="protein sequence ID" value="MXV14607.1"/>
    <property type="molecule type" value="Genomic_DNA"/>
</dbReference>
<reference evidence="2 3" key="1">
    <citation type="submission" date="2019-11" db="EMBL/GenBank/DDBJ databases">
        <title>Pedobacter sp. HMF7056 Genome sequencing and assembly.</title>
        <authorList>
            <person name="Kang H."/>
            <person name="Kim H."/>
            <person name="Joh K."/>
        </authorList>
    </citation>
    <scope>NUCLEOTIDE SEQUENCE [LARGE SCALE GENOMIC DNA]</scope>
    <source>
        <strain evidence="2 3">HMF7056</strain>
    </source>
</reference>
<dbReference type="AlphaFoldDB" id="A0A7K1XUY0"/>
<dbReference type="InterPro" id="IPR006311">
    <property type="entry name" value="TAT_signal"/>
</dbReference>
<dbReference type="Pfam" id="PF01261">
    <property type="entry name" value="AP_endonuc_2"/>
    <property type="match status" value="1"/>
</dbReference>
<protein>
    <submittedName>
        <fullName evidence="2">TIM barrel protein</fullName>
    </submittedName>
</protein>
<dbReference type="Proteomes" id="UP000451233">
    <property type="component" value="Unassembled WGS sequence"/>
</dbReference>
<evidence type="ECO:0000313" key="2">
    <source>
        <dbReference type="EMBL" id="MXV14607.1"/>
    </source>
</evidence>
<keyword evidence="3" id="KW-1185">Reference proteome</keyword>
<accession>A0A7K1XUY0</accession>
<evidence type="ECO:0000259" key="1">
    <source>
        <dbReference type="Pfam" id="PF01261"/>
    </source>
</evidence>
<name>A0A7K1XUY0_9SPHI</name>
<evidence type="ECO:0000313" key="3">
    <source>
        <dbReference type="Proteomes" id="UP000451233"/>
    </source>
</evidence>
<comment type="caution">
    <text evidence="2">The sequence shown here is derived from an EMBL/GenBank/DDBJ whole genome shotgun (WGS) entry which is preliminary data.</text>
</comment>
<dbReference type="InterPro" id="IPR013022">
    <property type="entry name" value="Xyl_isomerase-like_TIM-brl"/>
</dbReference>
<dbReference type="RefSeq" id="WP_160905568.1">
    <property type="nucleotide sequence ID" value="NZ_WVHS01000001.1"/>
</dbReference>
<sequence length="312" mass="33844">MPHTRRHLLKSLTLGTAAAVLHEPLAASVLPAKPKMSPFIFSLNMSTIRGHNLGFTRELETASKAGFRSVEIWIDSLQAYLQQGGTLAEARKRVSDLGLTIESAIGFARWMVDDAPTREKAVAQLRREMEMLAAIGCKRTAAPPSGATGLPLIPLNVVAERYAAILNLGEQLGVTPQLELWGGSKNMNKVSDVLYAASASERKSARILLDVFHLYKGGSNISSLHCVGKNALEIFHVNDYPAGIGPAKISEPDRIYPGDGIAPIKEILTILKNPEKPLVLSFEVFNKSYYTQDPVLVAKTALAKMKAVAYSV</sequence>
<dbReference type="InterPro" id="IPR036237">
    <property type="entry name" value="Xyl_isomerase-like_sf"/>
</dbReference>
<dbReference type="Gene3D" id="3.20.20.150">
    <property type="entry name" value="Divalent-metal-dependent TIM barrel enzymes"/>
    <property type="match status" value="1"/>
</dbReference>
<feature type="domain" description="Xylose isomerase-like TIM barrel" evidence="1">
    <location>
        <begin position="60"/>
        <end position="306"/>
    </location>
</feature>
<dbReference type="PANTHER" id="PTHR12110">
    <property type="entry name" value="HYDROXYPYRUVATE ISOMERASE"/>
    <property type="match status" value="1"/>
</dbReference>
<dbReference type="PROSITE" id="PS51318">
    <property type="entry name" value="TAT"/>
    <property type="match status" value="1"/>
</dbReference>
<organism evidence="2 3">
    <name type="scientific">Hufsiella ginkgonis</name>
    <dbReference type="NCBI Taxonomy" id="2695274"/>
    <lineage>
        <taxon>Bacteria</taxon>
        <taxon>Pseudomonadati</taxon>
        <taxon>Bacteroidota</taxon>
        <taxon>Sphingobacteriia</taxon>
        <taxon>Sphingobacteriales</taxon>
        <taxon>Sphingobacteriaceae</taxon>
        <taxon>Hufsiella</taxon>
    </lineage>
</organism>
<proteinExistence type="predicted"/>